<evidence type="ECO:0000313" key="2">
    <source>
        <dbReference type="Proteomes" id="UP000252139"/>
    </source>
</evidence>
<reference evidence="1 2" key="1">
    <citation type="journal article" date="2018" name="G3 (Bethesda)">
        <title>Phylogenetic and Phylogenomic Definition of Rhizopus Species.</title>
        <authorList>
            <person name="Gryganskyi A.P."/>
            <person name="Golan J."/>
            <person name="Dolatabadi S."/>
            <person name="Mondo S."/>
            <person name="Robb S."/>
            <person name="Idnurm A."/>
            <person name="Muszewska A."/>
            <person name="Steczkiewicz K."/>
            <person name="Masonjones S."/>
            <person name="Liao H.L."/>
            <person name="Gajdeczka M.T."/>
            <person name="Anike F."/>
            <person name="Vuek A."/>
            <person name="Anishchenko I.M."/>
            <person name="Voigt K."/>
            <person name="de Hoog G.S."/>
            <person name="Smith M.E."/>
            <person name="Heitman J."/>
            <person name="Vilgalys R."/>
            <person name="Stajich J.E."/>
        </authorList>
    </citation>
    <scope>NUCLEOTIDE SEQUENCE [LARGE SCALE GENOMIC DNA]</scope>
    <source>
        <strain evidence="1 2">CBS 357.93</strain>
    </source>
</reference>
<sequence>MDRSYDLIPKAHVQEHEIATKYGVGVAGRLFQGSSGTKTLVESGLKLPKLLKGMLDSIARNCLQHDSDKTSKIETVDHVFSGKTNIYFHKLH</sequence>
<proteinExistence type="predicted"/>
<dbReference type="Proteomes" id="UP000252139">
    <property type="component" value="Unassembled WGS sequence"/>
</dbReference>
<dbReference type="OrthoDB" id="5340906at2759"/>
<keyword evidence="2" id="KW-1185">Reference proteome</keyword>
<comment type="caution">
    <text evidence="1">The sequence shown here is derived from an EMBL/GenBank/DDBJ whole genome shotgun (WGS) entry which is preliminary data.</text>
</comment>
<protein>
    <submittedName>
        <fullName evidence="1">Uncharacterized protein</fullName>
    </submittedName>
</protein>
<organism evidence="1 2">
    <name type="scientific">Rhizopus azygosporus</name>
    <name type="common">Rhizopus microsporus var. azygosporus</name>
    <dbReference type="NCBI Taxonomy" id="86630"/>
    <lineage>
        <taxon>Eukaryota</taxon>
        <taxon>Fungi</taxon>
        <taxon>Fungi incertae sedis</taxon>
        <taxon>Mucoromycota</taxon>
        <taxon>Mucoromycotina</taxon>
        <taxon>Mucoromycetes</taxon>
        <taxon>Mucorales</taxon>
        <taxon>Mucorineae</taxon>
        <taxon>Rhizopodaceae</taxon>
        <taxon>Rhizopus</taxon>
    </lineage>
</organism>
<evidence type="ECO:0000313" key="1">
    <source>
        <dbReference type="EMBL" id="RCH95788.1"/>
    </source>
</evidence>
<dbReference type="EMBL" id="PJQL01000432">
    <property type="protein sequence ID" value="RCH95788.1"/>
    <property type="molecule type" value="Genomic_DNA"/>
</dbReference>
<gene>
    <name evidence="1" type="ORF">CU097_014405</name>
</gene>
<name>A0A367K0U0_RHIAZ</name>
<accession>A0A367K0U0</accession>
<dbReference type="AlphaFoldDB" id="A0A367K0U0"/>